<dbReference type="Pfam" id="PF17390">
    <property type="entry name" value="Bac_rhamnosid_C"/>
    <property type="match status" value="1"/>
</dbReference>
<dbReference type="InterPro" id="IPR035396">
    <property type="entry name" value="Bac_rhamnosid6H"/>
</dbReference>
<feature type="domain" description="Alpha-L-rhamnosidase C-terminal" evidence="7">
    <location>
        <begin position="801"/>
        <end position="865"/>
    </location>
</feature>
<dbReference type="InterPro" id="IPR008902">
    <property type="entry name" value="Rhamnosid_concanavalin"/>
</dbReference>
<dbReference type="EMBL" id="JBHSED010000058">
    <property type="protein sequence ID" value="MFC4306358.1"/>
    <property type="molecule type" value="Genomic_DNA"/>
</dbReference>
<dbReference type="InterPro" id="IPR012341">
    <property type="entry name" value="6hp_glycosidase-like_sf"/>
</dbReference>
<evidence type="ECO:0000259" key="5">
    <source>
        <dbReference type="Pfam" id="PF08531"/>
    </source>
</evidence>
<dbReference type="Gene3D" id="2.60.40.10">
    <property type="entry name" value="Immunoglobulins"/>
    <property type="match status" value="1"/>
</dbReference>
<dbReference type="EC" id="3.2.1.40" evidence="2"/>
<dbReference type="RefSeq" id="WP_204601577.1">
    <property type="nucleotide sequence ID" value="NZ_JBHSED010000058.1"/>
</dbReference>
<dbReference type="PANTHER" id="PTHR33307:SF11">
    <property type="entry name" value="ALPHA-L-RHAMNOSIDASE"/>
    <property type="match status" value="1"/>
</dbReference>
<dbReference type="InterPro" id="IPR008928">
    <property type="entry name" value="6-hairpin_glycosidase_sf"/>
</dbReference>
<dbReference type="InterPro" id="IPR035398">
    <property type="entry name" value="Bac_rhamnosid_C"/>
</dbReference>
<evidence type="ECO:0000256" key="3">
    <source>
        <dbReference type="ARBA" id="ARBA00022801"/>
    </source>
</evidence>
<dbReference type="Pfam" id="PF05592">
    <property type="entry name" value="Bac_rhamnosid"/>
    <property type="match status" value="1"/>
</dbReference>
<comment type="caution">
    <text evidence="8">The sequence shown here is derived from an EMBL/GenBank/DDBJ whole genome shotgun (WGS) entry which is preliminary data.</text>
</comment>
<sequence>MHVSRLYVNALRHPLGLDHPKPSLGWSLAGSNERAQSQSAYRIIVTLSPDSVGQETSVVWDSGIVSSRRQFGIVYAGVPLRSRQRYQWKVQVWDNQGRMTESEPDWWEMGLLQPEDWSAKWIESAAGETEDNRLAMPMIRHEFATSPNVTRARAYISGLGQYELRLNGSKVGDDVLEPGWTHYDRTCLYKVYDITALLSEKRQAIGVLLGNGFYHVESGGRYAKYERSFGRPKCIVQVEIDYADGSRDIIGSDAGWQASAGPITFSAVYGGEDYDARLAQTGWDEPKDSAVSAGHWTGAVESTAPLGALKWDNSIPLKAMRKYEPVQVTRLAPDRYVFDFGVNFSGWVGLALRGKSGARVKLTPAELLNEDGTVNQKWTGTPCEWHYTTSGEGTEQWQPRFSYSGFRYVQVDGAYWTDQSDAADAAMDSAIPALLKLEGLMIYPEIEAAGSFECSEDLLNRTHQIINQAILSNTKSVFTDCPHREKFGWLEQVHLMGPALAYNYSLEPLLCKVMDDIRDAQLESGMVPTTAPEFVVFQPPWDMFRHSVPWGAAYILNGWLLYTRYGNSQVLSDHYEGMKKYVEYLVGHADGFIIKDGLGDWYDVGEEGPGFCQNTPIALPETAMFYHIVDVLRQIAELLEQREDATRLASLGSQIKTAYREAFYDPETKRYTTGSQAAHAMSLALGLTDDDDRDAVLRHLVDDIVARGYHTNAGDVAYRYVLLALSRNDRNDLIARMASKTDHPSYGYQIVNGATSLTEAWDGPTVGKSQNHFMLGHIEEWFYRDLAGIDYAFDSSAEAFHYVVKPYLGESYGYANAAVRKDLGELKLSWERDARGEVRLDITVPVNGTATLCVPAPSPEALTESGQSVAAAQGVAFERYEDGCAVLALGSGTYQFAIGLAD</sequence>
<organism evidence="8 9">
    <name type="scientific">Cohnella boryungensis</name>
    <dbReference type="NCBI Taxonomy" id="768479"/>
    <lineage>
        <taxon>Bacteria</taxon>
        <taxon>Bacillati</taxon>
        <taxon>Bacillota</taxon>
        <taxon>Bacilli</taxon>
        <taxon>Bacillales</taxon>
        <taxon>Paenibacillaceae</taxon>
        <taxon>Cohnella</taxon>
    </lineage>
</organism>
<dbReference type="Pfam" id="PF08531">
    <property type="entry name" value="Bac_rhamnosid_N"/>
    <property type="match status" value="1"/>
</dbReference>
<comment type="catalytic activity">
    <reaction evidence="1">
        <text>Hydrolysis of terminal non-reducing alpha-L-rhamnose residues in alpha-L-rhamnosides.</text>
        <dbReference type="EC" id="3.2.1.40"/>
    </reaction>
</comment>
<accession>A0ABV8SFM8</accession>
<dbReference type="InterPro" id="IPR013737">
    <property type="entry name" value="Bac_rhamnosid_N"/>
</dbReference>
<dbReference type="SUPFAM" id="SSF48208">
    <property type="entry name" value="Six-hairpin glycosidases"/>
    <property type="match status" value="1"/>
</dbReference>
<dbReference type="PIRSF" id="PIRSF010631">
    <property type="entry name" value="A-rhamnsds"/>
    <property type="match status" value="1"/>
</dbReference>
<evidence type="ECO:0000256" key="2">
    <source>
        <dbReference type="ARBA" id="ARBA00012652"/>
    </source>
</evidence>
<keyword evidence="9" id="KW-1185">Reference proteome</keyword>
<dbReference type="Gene3D" id="2.60.420.10">
    <property type="entry name" value="Maltose phosphorylase, domain 3"/>
    <property type="match status" value="1"/>
</dbReference>
<dbReference type="Gene3D" id="2.60.120.260">
    <property type="entry name" value="Galactose-binding domain-like"/>
    <property type="match status" value="2"/>
</dbReference>
<evidence type="ECO:0000313" key="9">
    <source>
        <dbReference type="Proteomes" id="UP001595755"/>
    </source>
</evidence>
<reference evidence="9" key="1">
    <citation type="journal article" date="2019" name="Int. J. Syst. Evol. Microbiol.">
        <title>The Global Catalogue of Microorganisms (GCM) 10K type strain sequencing project: providing services to taxonomists for standard genome sequencing and annotation.</title>
        <authorList>
            <consortium name="The Broad Institute Genomics Platform"/>
            <consortium name="The Broad Institute Genome Sequencing Center for Infectious Disease"/>
            <person name="Wu L."/>
            <person name="Ma J."/>
        </authorList>
    </citation>
    <scope>NUCLEOTIDE SEQUENCE [LARGE SCALE GENOMIC DNA]</scope>
    <source>
        <strain evidence="9">CGMCC 4.1641</strain>
    </source>
</reference>
<dbReference type="GO" id="GO:0016787">
    <property type="term" value="F:hydrolase activity"/>
    <property type="evidence" value="ECO:0007669"/>
    <property type="project" value="UniProtKB-KW"/>
</dbReference>
<proteinExistence type="predicted"/>
<name>A0ABV8SFM8_9BACL</name>
<dbReference type="Pfam" id="PF25788">
    <property type="entry name" value="Ig_Rha78A_N"/>
    <property type="match status" value="1"/>
</dbReference>
<gene>
    <name evidence="8" type="ORF">ACFO1S_23315</name>
</gene>
<dbReference type="Gene3D" id="1.50.10.10">
    <property type="match status" value="1"/>
</dbReference>
<dbReference type="PANTHER" id="PTHR33307">
    <property type="entry name" value="ALPHA-RHAMNOSIDASE (EUROFUNG)"/>
    <property type="match status" value="1"/>
</dbReference>
<dbReference type="InterPro" id="IPR016007">
    <property type="entry name" value="Alpha_rhamnosid"/>
</dbReference>
<evidence type="ECO:0000259" key="6">
    <source>
        <dbReference type="Pfam" id="PF17389"/>
    </source>
</evidence>
<evidence type="ECO:0000259" key="7">
    <source>
        <dbReference type="Pfam" id="PF17390"/>
    </source>
</evidence>
<feature type="domain" description="Alpha-L-rhamnosidase six-hairpin glycosidase" evidence="6">
    <location>
        <begin position="448"/>
        <end position="785"/>
    </location>
</feature>
<dbReference type="Proteomes" id="UP001595755">
    <property type="component" value="Unassembled WGS sequence"/>
</dbReference>
<protein>
    <recommendedName>
        <fullName evidence="2">alpha-L-rhamnosidase</fullName>
        <ecNumber evidence="2">3.2.1.40</ecNumber>
    </recommendedName>
</protein>
<feature type="domain" description="Alpha-L-rhamnosidase concanavalin-like" evidence="4">
    <location>
        <begin position="330"/>
        <end position="414"/>
    </location>
</feature>
<evidence type="ECO:0000313" key="8">
    <source>
        <dbReference type="EMBL" id="MFC4306358.1"/>
    </source>
</evidence>
<keyword evidence="3 8" id="KW-0378">Hydrolase</keyword>
<feature type="domain" description="Bacterial alpha-L-rhamnosidase N-terminal" evidence="5">
    <location>
        <begin position="148"/>
        <end position="318"/>
    </location>
</feature>
<evidence type="ECO:0000259" key="4">
    <source>
        <dbReference type="Pfam" id="PF05592"/>
    </source>
</evidence>
<dbReference type="Pfam" id="PF17389">
    <property type="entry name" value="Bac_rhamnosid6H"/>
    <property type="match status" value="1"/>
</dbReference>
<evidence type="ECO:0000256" key="1">
    <source>
        <dbReference type="ARBA" id="ARBA00001445"/>
    </source>
</evidence>
<dbReference type="InterPro" id="IPR013783">
    <property type="entry name" value="Ig-like_fold"/>
</dbReference>